<proteinExistence type="predicted"/>
<dbReference type="Proteomes" id="UP000198956">
    <property type="component" value="Unassembled WGS sequence"/>
</dbReference>
<dbReference type="Proteomes" id="UP000826616">
    <property type="component" value="Chromosome"/>
</dbReference>
<evidence type="ECO:0000313" key="4">
    <source>
        <dbReference type="Proteomes" id="UP000198956"/>
    </source>
</evidence>
<feature type="compositionally biased region" description="Basic and acidic residues" evidence="1">
    <location>
        <begin position="58"/>
        <end position="67"/>
    </location>
</feature>
<dbReference type="EMBL" id="CP080764">
    <property type="protein sequence ID" value="QYY43800.1"/>
    <property type="molecule type" value="Genomic_DNA"/>
</dbReference>
<keyword evidence="5" id="KW-1185">Reference proteome</keyword>
<dbReference type="OrthoDB" id="2680049at2"/>
<protein>
    <submittedName>
        <fullName evidence="3">Uncharacterized protein</fullName>
    </submittedName>
</protein>
<reference evidence="3 4" key="1">
    <citation type="submission" date="2016-10" db="EMBL/GenBank/DDBJ databases">
        <authorList>
            <person name="de Groot N.N."/>
        </authorList>
    </citation>
    <scope>NUCLEOTIDE SEQUENCE [LARGE SCALE GENOMIC DNA]</scope>
    <source>
        <strain evidence="3 4">L 420-91</strain>
    </source>
</reference>
<dbReference type="GeneID" id="97140964"/>
<sequence>MKKPEQKFGYDAEGEKIVQQNVMNAYQSGVIEDGWDYSEMGDNPWHHTENAAQEEMFEDKSPDDFEE</sequence>
<dbReference type="EMBL" id="FNDE01000004">
    <property type="protein sequence ID" value="SDG85024.1"/>
    <property type="molecule type" value="Genomic_DNA"/>
</dbReference>
<dbReference type="RefSeq" id="WP_057899357.1">
    <property type="nucleotide sequence ID" value="NZ_CP080764.1"/>
</dbReference>
<dbReference type="AlphaFoldDB" id="A0A1G7XLE4"/>
<evidence type="ECO:0000256" key="1">
    <source>
        <dbReference type="SAM" id="MobiDB-lite"/>
    </source>
</evidence>
<evidence type="ECO:0000313" key="3">
    <source>
        <dbReference type="EMBL" id="SDG85024.1"/>
    </source>
</evidence>
<name>A0A1G7XLE4_ANETH</name>
<evidence type="ECO:0000313" key="2">
    <source>
        <dbReference type="EMBL" id="QYY43800.1"/>
    </source>
</evidence>
<gene>
    <name evidence="2" type="ORF">K3F53_06235</name>
    <name evidence="3" type="ORF">SAMN04489735_100452</name>
</gene>
<feature type="region of interest" description="Disordered" evidence="1">
    <location>
        <begin position="41"/>
        <end position="67"/>
    </location>
</feature>
<evidence type="ECO:0000313" key="5">
    <source>
        <dbReference type="Proteomes" id="UP000826616"/>
    </source>
</evidence>
<reference evidence="2 5" key="2">
    <citation type="submission" date="2021-08" db="EMBL/GenBank/DDBJ databases">
        <title>Complete genome sequence of the strain Aneurinibacillus thermoaerophilus CCM 8960.</title>
        <authorList>
            <person name="Musilova J."/>
            <person name="Kourilova X."/>
            <person name="Pernicova I."/>
            <person name="Bezdicek M."/>
            <person name="Lengerova M."/>
            <person name="Obruca S."/>
            <person name="Sedlar K."/>
        </authorList>
    </citation>
    <scope>NUCLEOTIDE SEQUENCE [LARGE SCALE GENOMIC DNA]</scope>
    <source>
        <strain evidence="2 5">CCM 8960</strain>
    </source>
</reference>
<accession>A0A1G7XLE4</accession>
<organism evidence="3 4">
    <name type="scientific">Aneurinibacillus thermoaerophilus</name>
    <dbReference type="NCBI Taxonomy" id="143495"/>
    <lineage>
        <taxon>Bacteria</taxon>
        <taxon>Bacillati</taxon>
        <taxon>Bacillota</taxon>
        <taxon>Bacilli</taxon>
        <taxon>Bacillales</taxon>
        <taxon>Paenibacillaceae</taxon>
        <taxon>Aneurinibacillus group</taxon>
        <taxon>Aneurinibacillus</taxon>
    </lineage>
</organism>